<dbReference type="RefSeq" id="WP_405281769.1">
    <property type="nucleotide sequence ID" value="NZ_JBBHLI010000016.1"/>
</dbReference>
<organism evidence="13 14">
    <name type="scientific">Gaopeijia maritima</name>
    <dbReference type="NCBI Taxonomy" id="3119007"/>
    <lineage>
        <taxon>Bacteria</taxon>
        <taxon>Pseudomonadati</taxon>
        <taxon>Gemmatimonadota</taxon>
        <taxon>Longimicrobiia</taxon>
        <taxon>Gaopeijiales</taxon>
        <taxon>Gaopeijiaceae</taxon>
        <taxon>Gaopeijia</taxon>
    </lineage>
</organism>
<keyword evidence="8 11" id="KW-0274">FAD</keyword>
<keyword evidence="7 11" id="KW-0819">tRNA processing</keyword>
<keyword evidence="4 11" id="KW-0489">Methyltransferase</keyword>
<accession>A0ABU9EDN4</accession>
<evidence type="ECO:0000256" key="3">
    <source>
        <dbReference type="ARBA" id="ARBA00022490"/>
    </source>
</evidence>
<evidence type="ECO:0000256" key="1">
    <source>
        <dbReference type="ARBA" id="ARBA00001974"/>
    </source>
</evidence>
<evidence type="ECO:0000256" key="6">
    <source>
        <dbReference type="ARBA" id="ARBA00022679"/>
    </source>
</evidence>
<keyword evidence="3 11" id="KW-0963">Cytoplasm</keyword>
<evidence type="ECO:0000256" key="9">
    <source>
        <dbReference type="ARBA" id="ARBA00022857"/>
    </source>
</evidence>
<dbReference type="HAMAP" id="MF_01037">
    <property type="entry name" value="TrmFO"/>
    <property type="match status" value="1"/>
</dbReference>
<dbReference type="PANTHER" id="PTHR11806">
    <property type="entry name" value="GLUCOSE INHIBITED DIVISION PROTEIN A"/>
    <property type="match status" value="1"/>
</dbReference>
<dbReference type="SUPFAM" id="SSF51905">
    <property type="entry name" value="FAD/NAD(P)-binding domain"/>
    <property type="match status" value="1"/>
</dbReference>
<feature type="binding site" evidence="11">
    <location>
        <begin position="8"/>
        <end position="13"/>
    </location>
    <ligand>
        <name>FAD</name>
        <dbReference type="ChEBI" id="CHEBI:57692"/>
    </ligand>
</feature>
<dbReference type="Pfam" id="PF01134">
    <property type="entry name" value="GIDA"/>
    <property type="match status" value="1"/>
</dbReference>
<comment type="catalytic activity">
    <reaction evidence="11">
        <text>uridine(54) in tRNA + (6R)-5,10-methylene-5,6,7,8-tetrahydrofolate + NADPH + H(+) = 5-methyluridine(54) in tRNA + (6S)-5,6,7,8-tetrahydrofolate + NADP(+)</text>
        <dbReference type="Rhea" id="RHEA:62372"/>
        <dbReference type="Rhea" id="RHEA-COMP:10167"/>
        <dbReference type="Rhea" id="RHEA-COMP:10193"/>
        <dbReference type="ChEBI" id="CHEBI:15378"/>
        <dbReference type="ChEBI" id="CHEBI:15636"/>
        <dbReference type="ChEBI" id="CHEBI:57453"/>
        <dbReference type="ChEBI" id="CHEBI:57783"/>
        <dbReference type="ChEBI" id="CHEBI:58349"/>
        <dbReference type="ChEBI" id="CHEBI:65315"/>
        <dbReference type="ChEBI" id="CHEBI:74447"/>
        <dbReference type="EC" id="2.1.1.74"/>
    </reaction>
</comment>
<protein>
    <recommendedName>
        <fullName evidence="11">Methylenetetrahydrofolate--tRNA-(uracil-5-)-methyltransferase TrmFO</fullName>
        <ecNumber evidence="11">2.1.1.74</ecNumber>
    </recommendedName>
    <alternativeName>
        <fullName evidence="11">Folate-dependent tRNA (uracil-5-)-methyltransferase</fullName>
    </alternativeName>
    <alternativeName>
        <fullName evidence="11">Folate-dependent tRNA(M-5-U54)-methyltransferase</fullName>
    </alternativeName>
</protein>
<keyword evidence="10 11" id="KW-0520">NAD</keyword>
<keyword evidence="14" id="KW-1185">Reference proteome</keyword>
<comment type="function">
    <text evidence="2">NAD-binding protein involved in the addition of a carboxymethylaminomethyl (cmnm) group at the wobble position (U34) of certain tRNAs, forming tRNA-cmnm(5)s(2)U34.</text>
</comment>
<proteinExistence type="inferred from homology"/>
<dbReference type="EC" id="2.1.1.74" evidence="11"/>
<evidence type="ECO:0000256" key="4">
    <source>
        <dbReference type="ARBA" id="ARBA00022603"/>
    </source>
</evidence>
<keyword evidence="5 11" id="KW-0285">Flavoprotein</keyword>
<evidence type="ECO:0000256" key="2">
    <source>
        <dbReference type="ARBA" id="ARBA00003717"/>
    </source>
</evidence>
<dbReference type="InterPro" id="IPR002218">
    <property type="entry name" value="MnmG-rel"/>
</dbReference>
<comment type="subcellular location">
    <subcellularLocation>
        <location evidence="11">Cytoplasm</location>
    </subcellularLocation>
</comment>
<dbReference type="NCBIfam" id="TIGR00137">
    <property type="entry name" value="gid_trmFO"/>
    <property type="match status" value="1"/>
</dbReference>
<keyword evidence="9 11" id="KW-0521">NADP</keyword>
<keyword evidence="6 11" id="KW-0808">Transferase</keyword>
<dbReference type="InterPro" id="IPR004417">
    <property type="entry name" value="TrmFO"/>
</dbReference>
<evidence type="ECO:0000256" key="10">
    <source>
        <dbReference type="ARBA" id="ARBA00023027"/>
    </source>
</evidence>
<feature type="domain" description="MnmG N-terminal" evidence="12">
    <location>
        <begin position="4"/>
        <end position="364"/>
    </location>
</feature>
<dbReference type="NCBIfam" id="NF003739">
    <property type="entry name" value="PRK05335.1"/>
    <property type="match status" value="1"/>
</dbReference>
<dbReference type="InterPro" id="IPR036188">
    <property type="entry name" value="FAD/NAD-bd_sf"/>
</dbReference>
<dbReference type="PANTHER" id="PTHR11806:SF2">
    <property type="entry name" value="METHYLENETETRAHYDROFOLATE--TRNA-(URACIL-5-)-METHYLTRANSFERASE TRMFO"/>
    <property type="match status" value="1"/>
</dbReference>
<evidence type="ECO:0000256" key="5">
    <source>
        <dbReference type="ARBA" id="ARBA00022630"/>
    </source>
</evidence>
<gene>
    <name evidence="11 13" type="primary">trmFO</name>
    <name evidence="13" type="ORF">WI372_17900</name>
</gene>
<evidence type="ECO:0000256" key="11">
    <source>
        <dbReference type="HAMAP-Rule" id="MF_01037"/>
    </source>
</evidence>
<reference evidence="13 14" key="1">
    <citation type="submission" date="2024-02" db="EMBL/GenBank/DDBJ databases">
        <title>A novel Gemmatimonadota bacterium.</title>
        <authorList>
            <person name="Du Z.-J."/>
            <person name="Ye Y.-Q."/>
        </authorList>
    </citation>
    <scope>NUCLEOTIDE SEQUENCE [LARGE SCALE GENOMIC DNA]</scope>
    <source>
        <strain evidence="13 14">DH-20</strain>
    </source>
</reference>
<evidence type="ECO:0000313" key="13">
    <source>
        <dbReference type="EMBL" id="MEK9502874.1"/>
    </source>
</evidence>
<sequence length="460" mass="49733">MAEITVVGGGLAGCEAAVSLARRGHAVKLVEMRGVKGTPAHQTDDLGELVCTNSFKSEDPQNAHGQLKREMRLLGSVLLNAADRTRVPAGSALAVDRRLFATAMSEAVAAEPGIEVIRAEIERLPDGPTVIATGPLTSDALSAAIRGALGDEGLAFFDAIAPIVHRDSLDESIVFEAGRFEESGDYLNCPMDRDSYEAFVEALRTGEAHEGHDWDAVPYFEGCLPVEVMASRGVDTLRFGPMKPIGLSDPRTGERPWAVVQLRREDRAGQMWNLVGFQTRLRIGEQRRVFTMIPGLADAEFLRWGSIHRNSYLNFPQRLSDHGGLPGRPDLVFAGQLTGVEGYTESAASGLLAALNLDRIVAGREPVVPPATTMIGGLYRFLRESTPKHFQPMNSNWGLIDPLNRRIRDKKQKRRLLAERAHDDFLAWLDQVEVAPAVDPGTLMAPGGGTMAGAGAGSDA</sequence>
<evidence type="ECO:0000256" key="8">
    <source>
        <dbReference type="ARBA" id="ARBA00022827"/>
    </source>
</evidence>
<dbReference type="InterPro" id="IPR020595">
    <property type="entry name" value="MnmG-rel_CS"/>
</dbReference>
<comment type="similarity">
    <text evidence="11">Belongs to the MnmG family. TrmFO subfamily.</text>
</comment>
<evidence type="ECO:0000256" key="7">
    <source>
        <dbReference type="ARBA" id="ARBA00022694"/>
    </source>
</evidence>
<dbReference type="Proteomes" id="UP001484239">
    <property type="component" value="Unassembled WGS sequence"/>
</dbReference>
<comment type="function">
    <text evidence="11">Catalyzes the folate-dependent formation of 5-methyl-uridine at position 54 (M-5-U54) in all tRNAs.</text>
</comment>
<dbReference type="EMBL" id="JBBHLI010000016">
    <property type="protein sequence ID" value="MEK9502874.1"/>
    <property type="molecule type" value="Genomic_DNA"/>
</dbReference>
<comment type="cofactor">
    <cofactor evidence="1 11">
        <name>FAD</name>
        <dbReference type="ChEBI" id="CHEBI:57692"/>
    </cofactor>
</comment>
<name>A0ABU9EDN4_9BACT</name>
<dbReference type="InterPro" id="IPR040131">
    <property type="entry name" value="MnmG_N"/>
</dbReference>
<dbReference type="PROSITE" id="PS01281">
    <property type="entry name" value="GIDA_2"/>
    <property type="match status" value="1"/>
</dbReference>
<dbReference type="Gene3D" id="3.50.50.60">
    <property type="entry name" value="FAD/NAD(P)-binding domain"/>
    <property type="match status" value="2"/>
</dbReference>
<evidence type="ECO:0000313" key="14">
    <source>
        <dbReference type="Proteomes" id="UP001484239"/>
    </source>
</evidence>
<comment type="caution">
    <text evidence="13">The sequence shown here is derived from an EMBL/GenBank/DDBJ whole genome shotgun (WGS) entry which is preliminary data.</text>
</comment>
<dbReference type="PRINTS" id="PR00411">
    <property type="entry name" value="PNDRDTASEI"/>
</dbReference>
<evidence type="ECO:0000259" key="12">
    <source>
        <dbReference type="Pfam" id="PF01134"/>
    </source>
</evidence>
<comment type="catalytic activity">
    <reaction evidence="11">
        <text>uridine(54) in tRNA + (6R)-5,10-methylene-5,6,7,8-tetrahydrofolate + NADH + H(+) = 5-methyluridine(54) in tRNA + (6S)-5,6,7,8-tetrahydrofolate + NAD(+)</text>
        <dbReference type="Rhea" id="RHEA:16873"/>
        <dbReference type="Rhea" id="RHEA-COMP:10167"/>
        <dbReference type="Rhea" id="RHEA-COMP:10193"/>
        <dbReference type="ChEBI" id="CHEBI:15378"/>
        <dbReference type="ChEBI" id="CHEBI:15636"/>
        <dbReference type="ChEBI" id="CHEBI:57453"/>
        <dbReference type="ChEBI" id="CHEBI:57540"/>
        <dbReference type="ChEBI" id="CHEBI:57945"/>
        <dbReference type="ChEBI" id="CHEBI:65315"/>
        <dbReference type="ChEBI" id="CHEBI:74447"/>
        <dbReference type="EC" id="2.1.1.74"/>
    </reaction>
</comment>